<dbReference type="AlphaFoldDB" id="A0AAW5MZ72"/>
<gene>
    <name evidence="2" type="ORF">NW209_06915</name>
</gene>
<dbReference type="EMBL" id="JANRHJ010000006">
    <property type="protein sequence ID" value="MCR8873741.1"/>
    <property type="molecule type" value="Genomic_DNA"/>
</dbReference>
<dbReference type="SUPFAM" id="SSF52540">
    <property type="entry name" value="P-loop containing nucleoside triphosphate hydrolases"/>
    <property type="match status" value="2"/>
</dbReference>
<dbReference type="InterPro" id="IPR014001">
    <property type="entry name" value="Helicase_ATP-bd"/>
</dbReference>
<dbReference type="Gene3D" id="3.40.50.300">
    <property type="entry name" value="P-loop containing nucleotide triphosphate hydrolases"/>
    <property type="match status" value="2"/>
</dbReference>
<reference evidence="2 3" key="1">
    <citation type="submission" date="2022-08" db="EMBL/GenBank/DDBJ databases">
        <authorList>
            <person name="Zeman M."/>
            <person name="Kubasova T."/>
        </authorList>
    </citation>
    <scope>NUCLEOTIDE SEQUENCE [LARGE SCALE GENOMIC DNA]</scope>
    <source>
        <strain evidence="2 3">ET62</strain>
    </source>
</reference>
<dbReference type="GO" id="GO:0005829">
    <property type="term" value="C:cytosol"/>
    <property type="evidence" value="ECO:0007669"/>
    <property type="project" value="TreeGrafter"/>
</dbReference>
<keyword evidence="3" id="KW-1185">Reference proteome</keyword>
<protein>
    <submittedName>
        <fullName evidence="2">DEAD/DEAH box helicase family protein</fullName>
    </submittedName>
</protein>
<dbReference type="PROSITE" id="PS51192">
    <property type="entry name" value="HELICASE_ATP_BIND_1"/>
    <property type="match status" value="1"/>
</dbReference>
<name>A0AAW5MZ72_9BACT</name>
<dbReference type="InterPro" id="IPR045572">
    <property type="entry name" value="RE_endonuc_C"/>
</dbReference>
<dbReference type="InterPro" id="IPR050742">
    <property type="entry name" value="Helicase_Restrict-Modif_Enz"/>
</dbReference>
<dbReference type="SMART" id="SM00487">
    <property type="entry name" value="DEXDc"/>
    <property type="match status" value="1"/>
</dbReference>
<organism evidence="2 3">
    <name type="scientific">Phocaeicola barnesiae</name>
    <dbReference type="NCBI Taxonomy" id="376804"/>
    <lineage>
        <taxon>Bacteria</taxon>
        <taxon>Pseudomonadati</taxon>
        <taxon>Bacteroidota</taxon>
        <taxon>Bacteroidia</taxon>
        <taxon>Bacteroidales</taxon>
        <taxon>Bacteroidaceae</taxon>
        <taxon>Phocaeicola</taxon>
    </lineage>
</organism>
<dbReference type="InterPro" id="IPR027417">
    <property type="entry name" value="P-loop_NTPase"/>
</dbReference>
<dbReference type="Pfam" id="PF04851">
    <property type="entry name" value="ResIII"/>
    <property type="match status" value="1"/>
</dbReference>
<keyword evidence="2" id="KW-0067">ATP-binding</keyword>
<dbReference type="GO" id="GO:0004386">
    <property type="term" value="F:helicase activity"/>
    <property type="evidence" value="ECO:0007669"/>
    <property type="project" value="UniProtKB-KW"/>
</dbReference>
<evidence type="ECO:0000313" key="3">
    <source>
        <dbReference type="Proteomes" id="UP001204579"/>
    </source>
</evidence>
<dbReference type="GO" id="GO:0003677">
    <property type="term" value="F:DNA binding"/>
    <property type="evidence" value="ECO:0007669"/>
    <property type="project" value="InterPro"/>
</dbReference>
<keyword evidence="2" id="KW-0347">Helicase</keyword>
<accession>A0AAW5MZ72</accession>
<dbReference type="GO" id="GO:0015668">
    <property type="term" value="F:type III site-specific deoxyribonuclease activity"/>
    <property type="evidence" value="ECO:0007669"/>
    <property type="project" value="InterPro"/>
</dbReference>
<dbReference type="InterPro" id="IPR006935">
    <property type="entry name" value="Helicase/UvrB_N"/>
</dbReference>
<dbReference type="RefSeq" id="WP_258335656.1">
    <property type="nucleotide sequence ID" value="NZ_JANRHJ010000006.1"/>
</dbReference>
<feature type="domain" description="Helicase ATP-binding" evidence="1">
    <location>
        <begin position="80"/>
        <end position="282"/>
    </location>
</feature>
<proteinExistence type="predicted"/>
<evidence type="ECO:0000259" key="1">
    <source>
        <dbReference type="PROSITE" id="PS51192"/>
    </source>
</evidence>
<dbReference type="Pfam" id="PF19778">
    <property type="entry name" value="RE_endonuc"/>
    <property type="match status" value="1"/>
</dbReference>
<dbReference type="Proteomes" id="UP001204579">
    <property type="component" value="Unassembled WGS sequence"/>
</dbReference>
<dbReference type="GO" id="GO:0005524">
    <property type="term" value="F:ATP binding"/>
    <property type="evidence" value="ECO:0007669"/>
    <property type="project" value="InterPro"/>
</dbReference>
<dbReference type="PANTHER" id="PTHR47396:SF1">
    <property type="entry name" value="ATP-DEPENDENT HELICASE IRC3-RELATED"/>
    <property type="match status" value="1"/>
</dbReference>
<keyword evidence="2" id="KW-0378">Hydrolase</keyword>
<evidence type="ECO:0000313" key="2">
    <source>
        <dbReference type="EMBL" id="MCR8873741.1"/>
    </source>
</evidence>
<dbReference type="PANTHER" id="PTHR47396">
    <property type="entry name" value="TYPE I RESTRICTION ENZYME ECOKI R PROTEIN"/>
    <property type="match status" value="1"/>
</dbReference>
<sequence>MKLKYKHQRFQADAAKSVTDIFIGQQYCDSADFLIDQGKDKKVFDLIGFGNQKLMLDRESITENLRQIQMNWGLKPVEYLQGDMSNPMFTIEMETGTGKTYTYIKTMYELNKLYGWNKFIIVVPSIAIREGVQKSFETMQEHFATEYGKRIQFFVYNSKQLSKIDSFASDSGLHVMIINTQAFNSSMNEDKNQEGRSGDAAARIIFSRRDEFGSRRPIDILAQTNPIMIIDEPQSVLGANKTNATRKGIAKFHPLFTLLYSATHRKDDVYNMVYRLDAMDAYNRKLVKKIEVKGISQKGSTATNGFVYLDEIVIGKGNPQARISFDVKTANGFKQTTRLVGEGFNLFEQSGELAEYDNHFIVERIDGIDGSIRFLNGITLYEGDAIGKVNEDVLRRIQIRETIRTHIERERELFSKGIKVLSLFFIDHVNSYRIYDKDGTSNGKFADMFEEEYRNVIQEMQPRFSDEEYVRYLHKFSAEKVHQGYFSQDKKGIAVDSKEKEGDNEIRAYDLIMKNKERLLSFEEPVRFIFSHSALKEGWDNPNVFQICTLKDTGSEIKKRQEVGRGMRLCVNKNGERQDQDVLGDGVFDVNILTVIASESYEHFSKQLQSELAEDVADRPVQVTAHLFEDIVMVSSEGKEIKVNRELACEIHEELISNGYVKKGKLTEKYFNDKKAGTIYLGEELNPIKAGILGRLDTIFNPDSMKPDNARKPKVATFREDLFKEKFTEVWKRINVKTYYKVDFSTGELIKKAIESIDKHLSVTEIRIVIEGGSLENIRDKESLQSGVAMTAGKTRTIRVSETVGNSVRYDLVGDLVNATGLTRKTIVEILKGIKPTTFAQFKMNPEEFIIKTANIINDAKAIAVIQKIAYERSTNTYDMDIFTESTIRGKLGINALESAKSLYDIVVVDSQGTEKNFAEALEKEDAVEVYTKLPRGFYINTPMGHYNPDWAVAFKEGSVKHIYFIAETKGNDWQESQLRGVEDAKIECARRHFAAISDSKVVYGVAKDYQSLYNLVTK</sequence>
<keyword evidence="2" id="KW-0547">Nucleotide-binding</keyword>
<comment type="caution">
    <text evidence="2">The sequence shown here is derived from an EMBL/GenBank/DDBJ whole genome shotgun (WGS) entry which is preliminary data.</text>
</comment>